<evidence type="ECO:0000313" key="2">
    <source>
        <dbReference type="Proteomes" id="UP001409291"/>
    </source>
</evidence>
<evidence type="ECO:0008006" key="3">
    <source>
        <dbReference type="Google" id="ProtNLM"/>
    </source>
</evidence>
<keyword evidence="2" id="KW-1185">Reference proteome</keyword>
<gene>
    <name evidence="1" type="ORF">ABE541_26285</name>
</gene>
<dbReference type="Proteomes" id="UP001409291">
    <property type="component" value="Unassembled WGS sequence"/>
</dbReference>
<dbReference type="RefSeq" id="WP_346583748.1">
    <property type="nucleotide sequence ID" value="NZ_JBDJNQ010000031.1"/>
</dbReference>
<sequence length="237" mass="28053">MSNTSSRVGDLLWKSILEQTFTHFLRFFFSDADDVFDLSKPFDYLDKEFETLFPPEPNGKGVRFVDKLVKVHLKEGGEQFVLCHIEIQSSKGRGDLAERMFRYFYKVSDKYQVPVTAIAILADSNRNYRPSFYMYKFMGTSLRYDFNSYKILDQNEAVLRSNDNPFSVVVLTTLLSIVNKKISDEALMDIKHDLYEEMMKRKMDKKTRQGLYDFLAYYVSFQNPENFYMFHRNICFL</sequence>
<name>A0ABV0C365_9SPHI</name>
<reference evidence="1 2" key="1">
    <citation type="submission" date="2024-04" db="EMBL/GenBank/DDBJ databases">
        <title>WGS of bacteria from Torrens River.</title>
        <authorList>
            <person name="Wyrsch E.R."/>
            <person name="Drigo B."/>
        </authorList>
    </citation>
    <scope>NUCLEOTIDE SEQUENCE [LARGE SCALE GENOMIC DNA]</scope>
    <source>
        <strain evidence="1 2">TWI391</strain>
    </source>
</reference>
<organism evidence="1 2">
    <name type="scientific">Sphingobacterium kitahiroshimense</name>
    <dbReference type="NCBI Taxonomy" id="470446"/>
    <lineage>
        <taxon>Bacteria</taxon>
        <taxon>Pseudomonadati</taxon>
        <taxon>Bacteroidota</taxon>
        <taxon>Sphingobacteriia</taxon>
        <taxon>Sphingobacteriales</taxon>
        <taxon>Sphingobacteriaceae</taxon>
        <taxon>Sphingobacterium</taxon>
    </lineage>
</organism>
<comment type="caution">
    <text evidence="1">The sequence shown here is derived from an EMBL/GenBank/DDBJ whole genome shotgun (WGS) entry which is preliminary data.</text>
</comment>
<proteinExistence type="predicted"/>
<dbReference type="EMBL" id="JBDJNQ010000031">
    <property type="protein sequence ID" value="MEN5380798.1"/>
    <property type="molecule type" value="Genomic_DNA"/>
</dbReference>
<evidence type="ECO:0000313" key="1">
    <source>
        <dbReference type="EMBL" id="MEN5380798.1"/>
    </source>
</evidence>
<protein>
    <recommendedName>
        <fullName evidence="3">Transposase (putative) YhgA-like domain-containing protein</fullName>
    </recommendedName>
</protein>
<accession>A0ABV0C365</accession>